<keyword evidence="5" id="KW-0539">Nucleus</keyword>
<evidence type="ECO:0000256" key="2">
    <source>
        <dbReference type="ARBA" id="ARBA00023015"/>
    </source>
</evidence>
<keyword evidence="8" id="KW-1185">Reference proteome</keyword>
<sequence length="80" mass="9094">MGHEVVAIAPSPPPTSLAPGFRFHPTDEELVRYYLRRKACGKPFRFQAVSEIDVYKSEPWELQGLSNPINSMSWDGKCWA</sequence>
<evidence type="ECO:0000256" key="1">
    <source>
        <dbReference type="ARBA" id="ARBA00004123"/>
    </source>
</evidence>
<name>A0ABC8UZ57_9AQUA</name>
<keyword evidence="4" id="KW-0804">Transcription</keyword>
<comment type="caution">
    <text evidence="7">The sequence shown here is derived from an EMBL/GenBank/DDBJ whole genome shotgun (WGS) entry which is preliminary data.</text>
</comment>
<dbReference type="EMBL" id="CAUOFW020009547">
    <property type="protein sequence ID" value="CAK9186355.1"/>
    <property type="molecule type" value="Genomic_DNA"/>
</dbReference>
<dbReference type="InterPro" id="IPR003441">
    <property type="entry name" value="NAC-dom"/>
</dbReference>
<accession>A0ABC8UZ57</accession>
<dbReference type="GO" id="GO:0005634">
    <property type="term" value="C:nucleus"/>
    <property type="evidence" value="ECO:0007669"/>
    <property type="project" value="UniProtKB-SubCell"/>
</dbReference>
<evidence type="ECO:0000256" key="3">
    <source>
        <dbReference type="ARBA" id="ARBA00023125"/>
    </source>
</evidence>
<dbReference type="PROSITE" id="PS51005">
    <property type="entry name" value="NAC"/>
    <property type="match status" value="1"/>
</dbReference>
<evidence type="ECO:0000256" key="5">
    <source>
        <dbReference type="ARBA" id="ARBA00023242"/>
    </source>
</evidence>
<evidence type="ECO:0000256" key="4">
    <source>
        <dbReference type="ARBA" id="ARBA00023163"/>
    </source>
</evidence>
<dbReference type="SUPFAM" id="SSF101941">
    <property type="entry name" value="NAC domain"/>
    <property type="match status" value="1"/>
</dbReference>
<gene>
    <name evidence="7" type="ORF">ILEXP_LOCUS56844</name>
</gene>
<evidence type="ECO:0000313" key="7">
    <source>
        <dbReference type="EMBL" id="CAK9186355.1"/>
    </source>
</evidence>
<dbReference type="PANTHER" id="PTHR31989">
    <property type="entry name" value="NAC DOMAIN-CONTAINING PROTEIN 82-RELATED"/>
    <property type="match status" value="1"/>
</dbReference>
<organism evidence="7 8">
    <name type="scientific">Ilex paraguariensis</name>
    <name type="common">yerba mate</name>
    <dbReference type="NCBI Taxonomy" id="185542"/>
    <lineage>
        <taxon>Eukaryota</taxon>
        <taxon>Viridiplantae</taxon>
        <taxon>Streptophyta</taxon>
        <taxon>Embryophyta</taxon>
        <taxon>Tracheophyta</taxon>
        <taxon>Spermatophyta</taxon>
        <taxon>Magnoliopsida</taxon>
        <taxon>eudicotyledons</taxon>
        <taxon>Gunneridae</taxon>
        <taxon>Pentapetalae</taxon>
        <taxon>asterids</taxon>
        <taxon>campanulids</taxon>
        <taxon>Aquifoliales</taxon>
        <taxon>Aquifoliaceae</taxon>
        <taxon>Ilex</taxon>
    </lineage>
</organism>
<reference evidence="7 8" key="1">
    <citation type="submission" date="2024-02" db="EMBL/GenBank/DDBJ databases">
        <authorList>
            <person name="Vignale AGUSTIN F."/>
            <person name="Sosa J E."/>
            <person name="Modenutti C."/>
        </authorList>
    </citation>
    <scope>NUCLEOTIDE SEQUENCE [LARGE SCALE GENOMIC DNA]</scope>
</reference>
<feature type="domain" description="NAC" evidence="6">
    <location>
        <begin position="17"/>
        <end position="80"/>
    </location>
</feature>
<comment type="subcellular location">
    <subcellularLocation>
        <location evidence="1">Nucleus</location>
    </subcellularLocation>
</comment>
<proteinExistence type="predicted"/>
<keyword evidence="2" id="KW-0805">Transcription regulation</keyword>
<dbReference type="Gene3D" id="2.170.150.80">
    <property type="entry name" value="NAC domain"/>
    <property type="match status" value="1"/>
</dbReference>
<dbReference type="InterPro" id="IPR036093">
    <property type="entry name" value="NAC_dom_sf"/>
</dbReference>
<evidence type="ECO:0000259" key="6">
    <source>
        <dbReference type="PROSITE" id="PS51005"/>
    </source>
</evidence>
<evidence type="ECO:0000313" key="8">
    <source>
        <dbReference type="Proteomes" id="UP001642360"/>
    </source>
</evidence>
<dbReference type="Pfam" id="PF02365">
    <property type="entry name" value="NAM"/>
    <property type="match status" value="1"/>
</dbReference>
<dbReference type="Proteomes" id="UP001642360">
    <property type="component" value="Unassembled WGS sequence"/>
</dbReference>
<protein>
    <recommendedName>
        <fullName evidence="6">NAC domain-containing protein</fullName>
    </recommendedName>
</protein>
<keyword evidence="3" id="KW-0238">DNA-binding</keyword>
<dbReference type="GO" id="GO:0003677">
    <property type="term" value="F:DNA binding"/>
    <property type="evidence" value="ECO:0007669"/>
    <property type="project" value="UniProtKB-KW"/>
</dbReference>
<dbReference type="AlphaFoldDB" id="A0ABC8UZ57"/>